<reference evidence="1 4" key="2">
    <citation type="submission" date="2016-10" db="EMBL/GenBank/DDBJ databases">
        <title>Hydorgenophaga sp. LPB0072 isolated from gastropod.</title>
        <authorList>
            <person name="Kim E."/>
            <person name="Yi H."/>
        </authorList>
    </citation>
    <scope>NUCLEOTIDE SEQUENCE [LARGE SCALE GENOMIC DNA]</scope>
    <source>
        <strain evidence="1 4">LPB0072</strain>
    </source>
</reference>
<dbReference type="Proteomes" id="UP000185680">
    <property type="component" value="Chromosome"/>
</dbReference>
<dbReference type="EMBL" id="LVWD01000013">
    <property type="protein sequence ID" value="OAD41617.1"/>
    <property type="molecule type" value="Genomic_DNA"/>
</dbReference>
<evidence type="ECO:0000313" key="1">
    <source>
        <dbReference type="EMBL" id="AOW13336.1"/>
    </source>
</evidence>
<dbReference type="STRING" id="1763535.LPB072_11185"/>
<name>A0A167HR57_9BURK</name>
<protein>
    <submittedName>
        <fullName evidence="1">Uncharacterized protein</fullName>
    </submittedName>
</protein>
<evidence type="ECO:0000313" key="3">
    <source>
        <dbReference type="Proteomes" id="UP000185657"/>
    </source>
</evidence>
<reference evidence="2 3" key="1">
    <citation type="submission" date="2016-02" db="EMBL/GenBank/DDBJ databases">
        <title>Draft genome sequence of Hydrogenophaga sp. LPB0072.</title>
        <authorList>
            <person name="Shin S.-K."/>
            <person name="Yi H."/>
        </authorList>
    </citation>
    <scope>NUCLEOTIDE SEQUENCE [LARGE SCALE GENOMIC DNA]</scope>
    <source>
        <strain evidence="2 3">LPB0072</strain>
    </source>
</reference>
<keyword evidence="3" id="KW-1185">Reference proteome</keyword>
<dbReference type="KEGG" id="hyl:LPB072_11185"/>
<dbReference type="EMBL" id="CP017476">
    <property type="protein sequence ID" value="AOW13336.1"/>
    <property type="molecule type" value="Genomic_DNA"/>
</dbReference>
<evidence type="ECO:0000313" key="2">
    <source>
        <dbReference type="EMBL" id="OAD41617.1"/>
    </source>
</evidence>
<sequence>MTASVASGGLSFYQALIRGATGVSDLEHIERIEDTMRNVVFHSTLSWQTREQLEQGAREALQIITLV</sequence>
<dbReference type="Proteomes" id="UP000185657">
    <property type="component" value="Unassembled WGS sequence"/>
</dbReference>
<accession>A0A167HR57</accession>
<dbReference type="RefSeq" id="WP_066089568.1">
    <property type="nucleotide sequence ID" value="NZ_CP017476.1"/>
</dbReference>
<dbReference type="OrthoDB" id="9554200at2"/>
<organism evidence="1 4">
    <name type="scientific">Hydrogenophaga crassostreae</name>
    <dbReference type="NCBI Taxonomy" id="1763535"/>
    <lineage>
        <taxon>Bacteria</taxon>
        <taxon>Pseudomonadati</taxon>
        <taxon>Pseudomonadota</taxon>
        <taxon>Betaproteobacteria</taxon>
        <taxon>Burkholderiales</taxon>
        <taxon>Comamonadaceae</taxon>
        <taxon>Hydrogenophaga</taxon>
    </lineage>
</organism>
<proteinExistence type="predicted"/>
<gene>
    <name evidence="1" type="ORF">LPB072_11185</name>
    <name evidence="2" type="ORF">LPB72_09805</name>
</gene>
<evidence type="ECO:0000313" key="4">
    <source>
        <dbReference type="Proteomes" id="UP000185680"/>
    </source>
</evidence>
<dbReference type="AlphaFoldDB" id="A0A167HR57"/>